<keyword evidence="1" id="KW-0812">Transmembrane</keyword>
<sequence>MVAFVNLGSYYVIGLPVGILLGYVAHLQVTGLWVGLLSGVVVQTLLLSYLTWRIDWEEQVNKASERLVYVLLSLSLSPSLSVNKFTFSSLSLSPSLSPLFLCPCEDISLAEACFAGRT</sequence>
<proteinExistence type="predicted"/>
<evidence type="ECO:0000313" key="2">
    <source>
        <dbReference type="EMBL" id="VFU66238.1"/>
    </source>
</evidence>
<feature type="transmembrane region" description="Helical" evidence="1">
    <location>
        <begin position="7"/>
        <end position="26"/>
    </location>
</feature>
<organism evidence="2">
    <name type="scientific">Salix viminalis</name>
    <name type="common">Common osier</name>
    <name type="synonym">Basket willow</name>
    <dbReference type="NCBI Taxonomy" id="40686"/>
    <lineage>
        <taxon>Eukaryota</taxon>
        <taxon>Viridiplantae</taxon>
        <taxon>Streptophyta</taxon>
        <taxon>Embryophyta</taxon>
        <taxon>Tracheophyta</taxon>
        <taxon>Spermatophyta</taxon>
        <taxon>Magnoliopsida</taxon>
        <taxon>eudicotyledons</taxon>
        <taxon>Gunneridae</taxon>
        <taxon>Pentapetalae</taxon>
        <taxon>rosids</taxon>
        <taxon>fabids</taxon>
        <taxon>Malpighiales</taxon>
        <taxon>Salicaceae</taxon>
        <taxon>Saliceae</taxon>
        <taxon>Salix</taxon>
    </lineage>
</organism>
<accession>A0A6N2NHF0</accession>
<keyword evidence="1" id="KW-1133">Transmembrane helix</keyword>
<keyword evidence="1" id="KW-0472">Membrane</keyword>
<gene>
    <name evidence="2" type="ORF">SVIM_LOCUS513221</name>
</gene>
<name>A0A6N2NHF0_SALVM</name>
<evidence type="ECO:0000256" key="1">
    <source>
        <dbReference type="SAM" id="Phobius"/>
    </source>
</evidence>
<dbReference type="EMBL" id="CAADRP010002340">
    <property type="protein sequence ID" value="VFU66238.1"/>
    <property type="molecule type" value="Genomic_DNA"/>
</dbReference>
<dbReference type="AlphaFoldDB" id="A0A6N2NHF0"/>
<reference evidence="2" key="1">
    <citation type="submission" date="2019-03" db="EMBL/GenBank/DDBJ databases">
        <authorList>
            <person name="Mank J."/>
            <person name="Almeida P."/>
        </authorList>
    </citation>
    <scope>NUCLEOTIDE SEQUENCE</scope>
    <source>
        <strain evidence="2">78183</strain>
    </source>
</reference>
<protein>
    <recommendedName>
        <fullName evidence="3">Protein DETOXIFICATION</fullName>
    </recommendedName>
</protein>
<feature type="transmembrane region" description="Helical" evidence="1">
    <location>
        <begin position="32"/>
        <end position="52"/>
    </location>
</feature>
<evidence type="ECO:0008006" key="3">
    <source>
        <dbReference type="Google" id="ProtNLM"/>
    </source>
</evidence>